<keyword evidence="2" id="KW-1185">Reference proteome</keyword>
<evidence type="ECO:0000313" key="1">
    <source>
        <dbReference type="EMBL" id="ABM36281.1"/>
    </source>
</evidence>
<dbReference type="EMBL" id="CP000529">
    <property type="protein sequence ID" value="ABM36281.1"/>
    <property type="molecule type" value="Genomic_DNA"/>
</dbReference>
<dbReference type="InterPro" id="IPR034154">
    <property type="entry name" value="TOPRIM_DnaG/twinkle"/>
</dbReference>
<gene>
    <name evidence="1" type="ordered locus">Pnap_0964</name>
</gene>
<reference evidence="2" key="1">
    <citation type="journal article" date="2009" name="Environ. Microbiol.">
        <title>The genome of Polaromonas naphthalenivorans strain CJ2, isolated from coal tar-contaminated sediment, reveals physiological and metabolic versatility and evolution through extensive horizontal gene transfer.</title>
        <authorList>
            <person name="Yagi J.M."/>
            <person name="Sims D."/>
            <person name="Brettin T."/>
            <person name="Bruce D."/>
            <person name="Madsen E.L."/>
        </authorList>
    </citation>
    <scope>NUCLEOTIDE SEQUENCE [LARGE SCALE GENOMIC DNA]</scope>
    <source>
        <strain evidence="2">CJ2</strain>
    </source>
</reference>
<dbReference type="KEGG" id="pna:Pnap_0964"/>
<dbReference type="CDD" id="cd01029">
    <property type="entry name" value="TOPRIM_primases"/>
    <property type="match status" value="1"/>
</dbReference>
<proteinExistence type="predicted"/>
<name>A1VKV3_POLNA</name>
<organism evidence="1 2">
    <name type="scientific">Polaromonas naphthalenivorans (strain CJ2)</name>
    <dbReference type="NCBI Taxonomy" id="365044"/>
    <lineage>
        <taxon>Bacteria</taxon>
        <taxon>Pseudomonadati</taxon>
        <taxon>Pseudomonadota</taxon>
        <taxon>Betaproteobacteria</taxon>
        <taxon>Burkholderiales</taxon>
        <taxon>Comamonadaceae</taxon>
        <taxon>Polaromonas</taxon>
    </lineage>
</organism>
<accession>A1VKV3</accession>
<dbReference type="HOGENOM" id="CLU_034830_1_0_4"/>
<dbReference type="Proteomes" id="UP000000644">
    <property type="component" value="Chromosome"/>
</dbReference>
<dbReference type="AlphaFoldDB" id="A1VKV3"/>
<protein>
    <recommendedName>
        <fullName evidence="3">Toprim domain-containing protein</fullName>
    </recommendedName>
</protein>
<evidence type="ECO:0008006" key="3">
    <source>
        <dbReference type="Google" id="ProtNLM"/>
    </source>
</evidence>
<dbReference type="RefSeq" id="WP_011800375.1">
    <property type="nucleotide sequence ID" value="NC_008781.1"/>
</dbReference>
<dbReference type="eggNOG" id="COG4643">
    <property type="taxonomic scope" value="Bacteria"/>
</dbReference>
<dbReference type="OrthoDB" id="784829at2"/>
<sequence>MSHTPDHFRQALAAAGLTPSGDLNLTGDGKLQRYRIEGDKAGSRNGWAVLYSHPVMAGAFGSWKTGESHTWCEKRSDKPPTPAERAELQRQMKAAQAARATELGNVQASARERAAKLWATARPATNAHPYLKKKQIGAYGIRQLRDMLVIAARDVQGELHTLQFISPDGSKRFLTGGRIAGCYFAIGRPVDSLLLCEGLATASTLYQATGRAVAVAFNCGNLLAVAKALRGKFPALRMIVCADNDFQTPGNPGVTHARAAARAVGGYLAIPKFPEVRP</sequence>
<evidence type="ECO:0000313" key="2">
    <source>
        <dbReference type="Proteomes" id="UP000000644"/>
    </source>
</evidence>
<dbReference type="STRING" id="365044.Pnap_0964"/>